<keyword evidence="3" id="KW-1185">Reference proteome</keyword>
<accession>T1FI16</accession>
<dbReference type="AlphaFoldDB" id="T1FI16"/>
<evidence type="ECO:0000313" key="3">
    <source>
        <dbReference type="Proteomes" id="UP000015101"/>
    </source>
</evidence>
<dbReference type="PANTHER" id="PTHR12048">
    <property type="entry name" value="CCAAT-BINDING FACTOR-RELATED"/>
    <property type="match status" value="1"/>
</dbReference>
<organism evidence="2 3">
    <name type="scientific">Helobdella robusta</name>
    <name type="common">Californian leech</name>
    <dbReference type="NCBI Taxonomy" id="6412"/>
    <lineage>
        <taxon>Eukaryota</taxon>
        <taxon>Metazoa</taxon>
        <taxon>Spiralia</taxon>
        <taxon>Lophotrochozoa</taxon>
        <taxon>Annelida</taxon>
        <taxon>Clitellata</taxon>
        <taxon>Hirudinea</taxon>
        <taxon>Rhynchobdellida</taxon>
        <taxon>Glossiphoniidae</taxon>
        <taxon>Helobdella</taxon>
    </lineage>
</organism>
<protein>
    <submittedName>
        <fullName evidence="1 2">Uncharacterized protein</fullName>
    </submittedName>
</protein>
<reference evidence="3" key="1">
    <citation type="submission" date="2012-12" db="EMBL/GenBank/DDBJ databases">
        <authorList>
            <person name="Hellsten U."/>
            <person name="Grimwood J."/>
            <person name="Chapman J.A."/>
            <person name="Shapiro H."/>
            <person name="Aerts A."/>
            <person name="Otillar R.P."/>
            <person name="Terry A.Y."/>
            <person name="Boore J.L."/>
            <person name="Simakov O."/>
            <person name="Marletaz F."/>
            <person name="Cho S.-J."/>
            <person name="Edsinger-Gonzales E."/>
            <person name="Havlak P."/>
            <person name="Kuo D.-H."/>
            <person name="Larsson T."/>
            <person name="Lv J."/>
            <person name="Arendt D."/>
            <person name="Savage R."/>
            <person name="Osoegawa K."/>
            <person name="de Jong P."/>
            <person name="Lindberg D.R."/>
            <person name="Seaver E.C."/>
            <person name="Weisblat D.A."/>
            <person name="Putnam N.H."/>
            <person name="Grigoriev I.V."/>
            <person name="Rokhsar D.S."/>
        </authorList>
    </citation>
    <scope>NUCLEOTIDE SEQUENCE</scope>
</reference>
<gene>
    <name evidence="2" type="primary">20208465</name>
    <name evidence="1" type="ORF">HELRODRAFT_182312</name>
</gene>
<dbReference type="KEGG" id="hro:HELRODRAFT_182312"/>
<dbReference type="CTD" id="20208465"/>
<name>T1FI16_HELRO</name>
<dbReference type="GeneID" id="20208465"/>
<dbReference type="EMBL" id="AMQM01008137">
    <property type="status" value="NOT_ANNOTATED_CDS"/>
    <property type="molecule type" value="Genomic_DNA"/>
</dbReference>
<evidence type="ECO:0000313" key="1">
    <source>
        <dbReference type="EMBL" id="ESN91061.1"/>
    </source>
</evidence>
<proteinExistence type="predicted"/>
<dbReference type="InterPro" id="IPR040155">
    <property type="entry name" value="CEBPZ/Mak21-like"/>
</dbReference>
<dbReference type="OrthoDB" id="28947at2759"/>
<dbReference type="HOGENOM" id="CLU_1715262_0_0_1"/>
<reference evidence="1 3" key="2">
    <citation type="journal article" date="2013" name="Nature">
        <title>Insights into bilaterian evolution from three spiralian genomes.</title>
        <authorList>
            <person name="Simakov O."/>
            <person name="Marletaz F."/>
            <person name="Cho S.J."/>
            <person name="Edsinger-Gonzales E."/>
            <person name="Havlak P."/>
            <person name="Hellsten U."/>
            <person name="Kuo D.H."/>
            <person name="Larsson T."/>
            <person name="Lv J."/>
            <person name="Arendt D."/>
            <person name="Savage R."/>
            <person name="Osoegawa K."/>
            <person name="de Jong P."/>
            <person name="Grimwood J."/>
            <person name="Chapman J.A."/>
            <person name="Shapiro H."/>
            <person name="Aerts A."/>
            <person name="Otillar R.P."/>
            <person name="Terry A.Y."/>
            <person name="Boore J.L."/>
            <person name="Grigoriev I.V."/>
            <person name="Lindberg D.R."/>
            <person name="Seaver E.C."/>
            <person name="Weisblat D.A."/>
            <person name="Putnam N.H."/>
            <person name="Rokhsar D.S."/>
        </authorList>
    </citation>
    <scope>NUCLEOTIDE SEQUENCE</scope>
</reference>
<evidence type="ECO:0000313" key="2">
    <source>
        <dbReference type="EnsemblMetazoa" id="HelroP182312"/>
    </source>
</evidence>
<dbReference type="EMBL" id="KB097727">
    <property type="protein sequence ID" value="ESN91061.1"/>
    <property type="molecule type" value="Genomic_DNA"/>
</dbReference>
<dbReference type="InParanoid" id="T1FI16"/>
<dbReference type="Proteomes" id="UP000015101">
    <property type="component" value="Unassembled WGS sequence"/>
</dbReference>
<dbReference type="PANTHER" id="PTHR12048:SF0">
    <property type="entry name" value="CCAAT_ENHANCER-BINDING PROTEIN ZETA"/>
    <property type="match status" value="1"/>
</dbReference>
<dbReference type="RefSeq" id="XP_009030837.1">
    <property type="nucleotide sequence ID" value="XM_009032589.1"/>
</dbReference>
<reference evidence="2" key="3">
    <citation type="submission" date="2015-06" db="UniProtKB">
        <authorList>
            <consortium name="EnsemblMetazoa"/>
        </authorList>
    </citation>
    <scope>IDENTIFICATION</scope>
</reference>
<dbReference type="STRING" id="6412.T1FI16"/>
<dbReference type="EnsemblMetazoa" id="HelroT182312">
    <property type="protein sequence ID" value="HelroP182312"/>
    <property type="gene ID" value="HelroG182312"/>
</dbReference>
<sequence length="153" mass="17811">MVKRVIRNKKVYMKWKISKNEEYQRAYRSLKQKAKKISVDSGEYELANKTVSDELYLHASQLMKADVALYKEKIENQKKQGWLKTVLSKGTSKDKVAAWVVLIQDSHLHNFCYLDSLISLLVKERRKALETLVSREISDMDISMAEIDGELKN</sequence>